<dbReference type="EMBL" id="MN740886">
    <property type="protein sequence ID" value="QHU16506.1"/>
    <property type="molecule type" value="Genomic_DNA"/>
</dbReference>
<dbReference type="GO" id="GO:0019755">
    <property type="term" value="P:one-carbon compound transport"/>
    <property type="evidence" value="ECO:0007669"/>
    <property type="project" value="UniProtKB-ARBA"/>
</dbReference>
<evidence type="ECO:0000256" key="1">
    <source>
        <dbReference type="ARBA" id="ARBA00004127"/>
    </source>
</evidence>
<keyword evidence="2" id="KW-0813">Transport</keyword>
<evidence type="ECO:0000256" key="6">
    <source>
        <dbReference type="ARBA" id="ARBA00023136"/>
    </source>
</evidence>
<evidence type="ECO:0000256" key="3">
    <source>
        <dbReference type="ARBA" id="ARBA00022692"/>
    </source>
</evidence>
<evidence type="ECO:0000313" key="8">
    <source>
        <dbReference type="EMBL" id="QHU16506.1"/>
    </source>
</evidence>
<dbReference type="GO" id="GO:0012505">
    <property type="term" value="C:endomembrane system"/>
    <property type="evidence" value="ECO:0007669"/>
    <property type="project" value="UniProtKB-SubCell"/>
</dbReference>
<name>A0A6C0KH76_9ZZZZ</name>
<feature type="transmembrane region" description="Helical" evidence="7">
    <location>
        <begin position="12"/>
        <end position="38"/>
    </location>
</feature>
<dbReference type="InterPro" id="IPR034294">
    <property type="entry name" value="Aquaporin_transptr"/>
</dbReference>
<feature type="transmembrane region" description="Helical" evidence="7">
    <location>
        <begin position="65"/>
        <end position="83"/>
    </location>
</feature>
<evidence type="ECO:0000256" key="4">
    <source>
        <dbReference type="ARBA" id="ARBA00022737"/>
    </source>
</evidence>
<keyword evidence="6 7" id="KW-0472">Membrane</keyword>
<proteinExistence type="predicted"/>
<dbReference type="AlphaFoldDB" id="A0A6C0KH76"/>
<dbReference type="Pfam" id="PF00230">
    <property type="entry name" value="MIP"/>
    <property type="match status" value="1"/>
</dbReference>
<evidence type="ECO:0008006" key="9">
    <source>
        <dbReference type="Google" id="ProtNLM"/>
    </source>
</evidence>
<dbReference type="SUPFAM" id="SSF81338">
    <property type="entry name" value="Aquaporin-like"/>
    <property type="match status" value="1"/>
</dbReference>
<comment type="subcellular location">
    <subcellularLocation>
        <location evidence="1">Endomembrane system</location>
        <topology evidence="1">Multi-pass membrane protein</topology>
    </subcellularLocation>
</comment>
<dbReference type="InterPro" id="IPR000425">
    <property type="entry name" value="MIP"/>
</dbReference>
<dbReference type="PRINTS" id="PR00783">
    <property type="entry name" value="MINTRINSICP"/>
</dbReference>
<dbReference type="PANTHER" id="PTHR45665">
    <property type="entry name" value="AQUAPORIN-8"/>
    <property type="match status" value="1"/>
</dbReference>
<evidence type="ECO:0000256" key="2">
    <source>
        <dbReference type="ARBA" id="ARBA00022448"/>
    </source>
</evidence>
<reference evidence="8" key="1">
    <citation type="journal article" date="2020" name="Nature">
        <title>Giant virus diversity and host interactions through global metagenomics.</title>
        <authorList>
            <person name="Schulz F."/>
            <person name="Roux S."/>
            <person name="Paez-Espino D."/>
            <person name="Jungbluth S."/>
            <person name="Walsh D.A."/>
            <person name="Denef V.J."/>
            <person name="McMahon K.D."/>
            <person name="Konstantinidis K.T."/>
            <person name="Eloe-Fadrosh E.A."/>
            <person name="Kyrpides N.C."/>
            <person name="Woyke T."/>
        </authorList>
    </citation>
    <scope>NUCLEOTIDE SEQUENCE</scope>
    <source>
        <strain evidence="8">GVMAG-S-3300012000-53</strain>
    </source>
</reference>
<accession>A0A6C0KH76</accession>
<dbReference type="GO" id="GO:0015250">
    <property type="term" value="F:water channel activity"/>
    <property type="evidence" value="ECO:0007669"/>
    <property type="project" value="TreeGrafter"/>
</dbReference>
<organism evidence="8">
    <name type="scientific">viral metagenome</name>
    <dbReference type="NCBI Taxonomy" id="1070528"/>
    <lineage>
        <taxon>unclassified sequences</taxon>
        <taxon>metagenomes</taxon>
        <taxon>organismal metagenomes</taxon>
    </lineage>
</organism>
<dbReference type="Gene3D" id="1.20.1080.10">
    <property type="entry name" value="Glycerol uptake facilitator protein"/>
    <property type="match status" value="1"/>
</dbReference>
<dbReference type="InterPro" id="IPR023271">
    <property type="entry name" value="Aquaporin-like"/>
</dbReference>
<protein>
    <recommendedName>
        <fullName evidence="9">Major intrinsic protein</fullName>
    </recommendedName>
</protein>
<dbReference type="GO" id="GO:0005737">
    <property type="term" value="C:cytoplasm"/>
    <property type="evidence" value="ECO:0007669"/>
    <property type="project" value="UniProtKB-ARBA"/>
</dbReference>
<evidence type="ECO:0000256" key="7">
    <source>
        <dbReference type="SAM" id="Phobius"/>
    </source>
</evidence>
<sequence>MYNYLAEFLGTLFFVYVILATGNPLAIGVTLALVILLLTKSSGGHVNPAVSIVMASVGKLNMNDLLPYIIAQILGGLTAVQIYKRFHV</sequence>
<keyword evidence="4" id="KW-0677">Repeat</keyword>
<keyword evidence="5 7" id="KW-1133">Transmembrane helix</keyword>
<evidence type="ECO:0000256" key="5">
    <source>
        <dbReference type="ARBA" id="ARBA00022989"/>
    </source>
</evidence>
<keyword evidence="3 7" id="KW-0812">Transmembrane</keyword>
<dbReference type="GO" id="GO:0016020">
    <property type="term" value="C:membrane"/>
    <property type="evidence" value="ECO:0007669"/>
    <property type="project" value="InterPro"/>
</dbReference>
<dbReference type="PANTHER" id="PTHR45665:SF9">
    <property type="entry name" value="AQUAPORIN-8"/>
    <property type="match status" value="1"/>
</dbReference>